<keyword evidence="1" id="KW-0805">Transcription regulation</keyword>
<dbReference type="InterPro" id="IPR011075">
    <property type="entry name" value="TetR_C"/>
</dbReference>
<dbReference type="AlphaFoldDB" id="A0A7W9UKR3"/>
<proteinExistence type="predicted"/>
<dbReference type="SUPFAM" id="SSF46689">
    <property type="entry name" value="Homeodomain-like"/>
    <property type="match status" value="1"/>
</dbReference>
<dbReference type="Pfam" id="PF00440">
    <property type="entry name" value="TetR_N"/>
    <property type="match status" value="1"/>
</dbReference>
<dbReference type="Proteomes" id="UP000540412">
    <property type="component" value="Unassembled WGS sequence"/>
</dbReference>
<comment type="caution">
    <text evidence="6">The sequence shown here is derived from an EMBL/GenBank/DDBJ whole genome shotgun (WGS) entry which is preliminary data.</text>
</comment>
<evidence type="ECO:0000313" key="6">
    <source>
        <dbReference type="EMBL" id="MBB5915915.1"/>
    </source>
</evidence>
<organism evidence="6 7">
    <name type="scientific">Nocardia transvalensis</name>
    <dbReference type="NCBI Taxonomy" id="37333"/>
    <lineage>
        <taxon>Bacteria</taxon>
        <taxon>Bacillati</taxon>
        <taxon>Actinomycetota</taxon>
        <taxon>Actinomycetes</taxon>
        <taxon>Mycobacteriales</taxon>
        <taxon>Nocardiaceae</taxon>
        <taxon>Nocardia</taxon>
    </lineage>
</organism>
<keyword evidence="3" id="KW-0804">Transcription</keyword>
<dbReference type="SUPFAM" id="SSF48498">
    <property type="entry name" value="Tetracyclin repressor-like, C-terminal domain"/>
    <property type="match status" value="1"/>
</dbReference>
<feature type="DNA-binding region" description="H-T-H motif" evidence="4">
    <location>
        <begin position="29"/>
        <end position="48"/>
    </location>
</feature>
<dbReference type="EMBL" id="JACHIT010000002">
    <property type="protein sequence ID" value="MBB5915915.1"/>
    <property type="molecule type" value="Genomic_DNA"/>
</dbReference>
<dbReference type="InterPro" id="IPR009057">
    <property type="entry name" value="Homeodomain-like_sf"/>
</dbReference>
<dbReference type="InterPro" id="IPR036271">
    <property type="entry name" value="Tet_transcr_reg_TetR-rel_C_sf"/>
</dbReference>
<dbReference type="PANTHER" id="PTHR47506:SF1">
    <property type="entry name" value="HTH-TYPE TRANSCRIPTIONAL REGULATOR YJDC"/>
    <property type="match status" value="1"/>
</dbReference>
<keyword evidence="2 4" id="KW-0238">DNA-binding</keyword>
<dbReference type="GO" id="GO:0003677">
    <property type="term" value="F:DNA binding"/>
    <property type="evidence" value="ECO:0007669"/>
    <property type="project" value="UniProtKB-UniRule"/>
</dbReference>
<evidence type="ECO:0000256" key="3">
    <source>
        <dbReference type="ARBA" id="ARBA00023163"/>
    </source>
</evidence>
<evidence type="ECO:0000259" key="5">
    <source>
        <dbReference type="PROSITE" id="PS50977"/>
    </source>
</evidence>
<dbReference type="RefSeq" id="WP_040748704.1">
    <property type="nucleotide sequence ID" value="NZ_JACHIT010000002.1"/>
</dbReference>
<reference evidence="6 7" key="1">
    <citation type="submission" date="2020-08" db="EMBL/GenBank/DDBJ databases">
        <title>Sequencing the genomes of 1000 actinobacteria strains.</title>
        <authorList>
            <person name="Klenk H.-P."/>
        </authorList>
    </citation>
    <scope>NUCLEOTIDE SEQUENCE [LARGE SCALE GENOMIC DNA]</scope>
    <source>
        <strain evidence="6 7">DSM 43582</strain>
    </source>
</reference>
<dbReference type="InterPro" id="IPR001647">
    <property type="entry name" value="HTH_TetR"/>
</dbReference>
<dbReference type="PROSITE" id="PS50977">
    <property type="entry name" value="HTH_TETR_2"/>
    <property type="match status" value="1"/>
</dbReference>
<evidence type="ECO:0000313" key="7">
    <source>
        <dbReference type="Proteomes" id="UP000540412"/>
    </source>
</evidence>
<dbReference type="PANTHER" id="PTHR47506">
    <property type="entry name" value="TRANSCRIPTIONAL REGULATORY PROTEIN"/>
    <property type="match status" value="1"/>
</dbReference>
<feature type="domain" description="HTH tetR-type" evidence="5">
    <location>
        <begin position="6"/>
        <end position="66"/>
    </location>
</feature>
<accession>A0A7W9UKR3</accession>
<keyword evidence="7" id="KW-1185">Reference proteome</keyword>
<sequence length="192" mass="21186">MARTKSFDPEDAVAKAMEVFWRKGYARTTPQDLVDAIGIGRGSLYNAFRGKHDLFERALRRYQAQETVRLIDLLDGPGSPRERVRAALTLVLEASCEDPDRRGCLATNTAVELGGDDEISDLLVRRIFDRQHEAFRCAVEEGQRAGEFGGDLDPAEAANFLLTTINGMRVLAKADPRPARLAGLVDTALRAL</sequence>
<evidence type="ECO:0000256" key="4">
    <source>
        <dbReference type="PROSITE-ProRule" id="PRU00335"/>
    </source>
</evidence>
<gene>
    <name evidence="6" type="ORF">BJY24_004827</name>
</gene>
<evidence type="ECO:0000256" key="2">
    <source>
        <dbReference type="ARBA" id="ARBA00023125"/>
    </source>
</evidence>
<dbReference type="Gene3D" id="1.10.357.10">
    <property type="entry name" value="Tetracycline Repressor, domain 2"/>
    <property type="match status" value="1"/>
</dbReference>
<dbReference type="Gene3D" id="1.10.10.60">
    <property type="entry name" value="Homeodomain-like"/>
    <property type="match status" value="1"/>
</dbReference>
<dbReference type="Pfam" id="PF16925">
    <property type="entry name" value="TetR_C_13"/>
    <property type="match status" value="1"/>
</dbReference>
<evidence type="ECO:0000256" key="1">
    <source>
        <dbReference type="ARBA" id="ARBA00023015"/>
    </source>
</evidence>
<name>A0A7W9UKR3_9NOCA</name>
<protein>
    <submittedName>
        <fullName evidence="6">TetR/AcrR family transcriptional repressor of nem operon</fullName>
    </submittedName>
</protein>